<protein>
    <recommendedName>
        <fullName evidence="1">N-acetyltransferase domain-containing protein</fullName>
    </recommendedName>
</protein>
<feature type="domain" description="N-acetyltransferase" evidence="1">
    <location>
        <begin position="66"/>
        <end position="218"/>
    </location>
</feature>
<dbReference type="GO" id="GO:0016747">
    <property type="term" value="F:acyltransferase activity, transferring groups other than amino-acyl groups"/>
    <property type="evidence" value="ECO:0007669"/>
    <property type="project" value="InterPro"/>
</dbReference>
<evidence type="ECO:0000313" key="3">
    <source>
        <dbReference type="Proteomes" id="UP000287547"/>
    </source>
</evidence>
<proteinExistence type="predicted"/>
<comment type="caution">
    <text evidence="2">The sequence shown here is derived from an EMBL/GenBank/DDBJ whole genome shotgun (WGS) entry which is preliminary data.</text>
</comment>
<dbReference type="PROSITE" id="PS51186">
    <property type="entry name" value="GNAT"/>
    <property type="match status" value="1"/>
</dbReference>
<reference evidence="2 3" key="1">
    <citation type="submission" date="2018-05" db="EMBL/GenBank/DDBJ databases">
        <title>Evolution of GPA BGCs.</title>
        <authorList>
            <person name="Waglechner N."/>
            <person name="Wright G.D."/>
        </authorList>
    </citation>
    <scope>NUCLEOTIDE SEQUENCE [LARGE SCALE GENOMIC DNA]</scope>
    <source>
        <strain evidence="2 3">A82846</strain>
    </source>
</reference>
<evidence type="ECO:0000313" key="2">
    <source>
        <dbReference type="EMBL" id="RSM68135.1"/>
    </source>
</evidence>
<organism evidence="2 3">
    <name type="scientific">Kibdelosporangium aridum</name>
    <dbReference type="NCBI Taxonomy" id="2030"/>
    <lineage>
        <taxon>Bacteria</taxon>
        <taxon>Bacillati</taxon>
        <taxon>Actinomycetota</taxon>
        <taxon>Actinomycetes</taxon>
        <taxon>Pseudonocardiales</taxon>
        <taxon>Pseudonocardiaceae</taxon>
        <taxon>Kibdelosporangium</taxon>
    </lineage>
</organism>
<dbReference type="CDD" id="cd04301">
    <property type="entry name" value="NAT_SF"/>
    <property type="match status" value="1"/>
</dbReference>
<dbReference type="InterPro" id="IPR000182">
    <property type="entry name" value="GNAT_dom"/>
</dbReference>
<dbReference type="EMBL" id="QHKI01000076">
    <property type="protein sequence ID" value="RSM68135.1"/>
    <property type="molecule type" value="Genomic_DNA"/>
</dbReference>
<dbReference type="PANTHER" id="PTHR46067">
    <property type="entry name" value="ACYL-COA N-ACYLTRANSFERASES (NAT) SUPERFAMILY PROTEIN"/>
    <property type="match status" value="1"/>
</dbReference>
<dbReference type="PANTHER" id="PTHR46067:SF3">
    <property type="entry name" value="OS03G0665000 PROTEIN"/>
    <property type="match status" value="1"/>
</dbReference>
<accession>A0A428YKH9</accession>
<dbReference type="InterPro" id="IPR016181">
    <property type="entry name" value="Acyl_CoA_acyltransferase"/>
</dbReference>
<dbReference type="Proteomes" id="UP000287547">
    <property type="component" value="Unassembled WGS sequence"/>
</dbReference>
<dbReference type="SUPFAM" id="SSF55729">
    <property type="entry name" value="Acyl-CoA N-acyltransferases (Nat)"/>
    <property type="match status" value="1"/>
</dbReference>
<dbReference type="OrthoDB" id="9814648at2"/>
<sequence length="223" mass="24695">MPQPLSASSRATSRTKFVPQWPALSKLCSERVISRPGWVNWTWTARTLETDLGVGVRKIVVHGDGFALAELADGDREYLDEHGDKAFDVDHDGRDMPIQYPVHRLAITDESGKELLGQVTWHPVGYGPSYGCLAWNFGRNLLPNKRGKGIGTAVLKALVRHLFATTDVDRIEGSTDVTNVRAQKSLEKAGFIREGVLRGAQLRGGKRQDMISYSLLRTDPMPS</sequence>
<name>A0A428YKH9_KIBAR</name>
<dbReference type="Pfam" id="PF13302">
    <property type="entry name" value="Acetyltransf_3"/>
    <property type="match status" value="1"/>
</dbReference>
<dbReference type="AlphaFoldDB" id="A0A428YKH9"/>
<dbReference type="Gene3D" id="3.40.630.30">
    <property type="match status" value="1"/>
</dbReference>
<evidence type="ECO:0000259" key="1">
    <source>
        <dbReference type="PROSITE" id="PS51186"/>
    </source>
</evidence>
<gene>
    <name evidence="2" type="ORF">DMH04_47455</name>
</gene>